<gene>
    <name evidence="2" type="primary">CCDC102A</name>
</gene>
<dbReference type="PANTHER" id="PTHR47899:SF1">
    <property type="entry name" value="COILED-COIL DOMAIN-CONTAINING PROTEIN 171"/>
    <property type="match status" value="1"/>
</dbReference>
<dbReference type="InterPro" id="IPR038820">
    <property type="entry name" value="CCDC171"/>
</dbReference>
<organism evidence="2 3">
    <name type="scientific">Pygocentrus nattereri</name>
    <name type="common">Red-bellied piranha</name>
    <dbReference type="NCBI Taxonomy" id="42514"/>
    <lineage>
        <taxon>Eukaryota</taxon>
        <taxon>Metazoa</taxon>
        <taxon>Chordata</taxon>
        <taxon>Craniata</taxon>
        <taxon>Vertebrata</taxon>
        <taxon>Euteleostomi</taxon>
        <taxon>Actinopterygii</taxon>
        <taxon>Neopterygii</taxon>
        <taxon>Teleostei</taxon>
        <taxon>Ostariophysi</taxon>
        <taxon>Characiformes</taxon>
        <taxon>Characoidei</taxon>
        <taxon>Pygocentrus</taxon>
    </lineage>
</organism>
<dbReference type="Proteomes" id="UP001501920">
    <property type="component" value="Chromosome 9"/>
</dbReference>
<evidence type="ECO:0000313" key="3">
    <source>
        <dbReference type="Proteomes" id="UP001501920"/>
    </source>
</evidence>
<name>A0AAR2KA57_PYGNA</name>
<evidence type="ECO:0000313" key="2">
    <source>
        <dbReference type="Ensembl" id="ENSPNAP00000061160.1"/>
    </source>
</evidence>
<reference evidence="2" key="2">
    <citation type="submission" date="2025-08" db="UniProtKB">
        <authorList>
            <consortium name="Ensembl"/>
        </authorList>
    </citation>
    <scope>IDENTIFICATION</scope>
</reference>
<dbReference type="AlphaFoldDB" id="A0AAR2KA57"/>
<keyword evidence="3" id="KW-1185">Reference proteome</keyword>
<dbReference type="Ensembl" id="ENSPNAT00000088095.1">
    <property type="protein sequence ID" value="ENSPNAP00000061160.1"/>
    <property type="gene ID" value="ENSPNAG00000030183.1"/>
</dbReference>
<evidence type="ECO:0000256" key="1">
    <source>
        <dbReference type="SAM" id="Coils"/>
    </source>
</evidence>
<dbReference type="PANTHER" id="PTHR47899">
    <property type="entry name" value="COILED-COIL DOMAIN-CONTAINING PROTEIN 171"/>
    <property type="match status" value="1"/>
</dbReference>
<accession>A0AAR2KA57</accession>
<feature type="coiled-coil region" evidence="1">
    <location>
        <begin position="151"/>
        <end position="178"/>
    </location>
</feature>
<protein>
    <submittedName>
        <fullName evidence="2">Uncharacterized protein</fullName>
    </submittedName>
</protein>
<dbReference type="GeneTree" id="ENSGT01030000235123"/>
<reference evidence="2 3" key="1">
    <citation type="submission" date="2020-10" db="EMBL/GenBank/DDBJ databases">
        <title>Pygocentrus nattereri (red-bellied piranha) genome, fPygNat1, primary haplotype.</title>
        <authorList>
            <person name="Myers G."/>
            <person name="Meyer A."/>
            <person name="Karagic N."/>
            <person name="Pippel M."/>
            <person name="Winkler S."/>
            <person name="Tracey A."/>
            <person name="Wood J."/>
            <person name="Formenti G."/>
            <person name="Howe K."/>
            <person name="Fedrigo O."/>
            <person name="Jarvis E.D."/>
        </authorList>
    </citation>
    <scope>NUCLEOTIDE SEQUENCE [LARGE SCALE GENOMIC DNA]</scope>
</reference>
<keyword evidence="1" id="KW-0175">Coiled coil</keyword>
<proteinExistence type="predicted"/>
<feature type="coiled-coil region" evidence="1">
    <location>
        <begin position="46"/>
        <end position="126"/>
    </location>
</feature>
<sequence length="212" mass="24429">WCLSCQKEKFSLIFHLGEANRQTLEYEVAVARRDAAVQKSSSEDRIADLRKHNQQLKTLSAELSQRLSDLERALEITRQAREEDQQGLQAELHERDRLLLSTSADNDQLQAERRRLEALLQVLCSELLMRERDAEELRVKTSELKLSADREERMRTEVESAMQRMKALEENVESERAAHLESKFNSEIIQVLFGLFGLHRALTQPADVGDDG</sequence>
<reference evidence="2" key="3">
    <citation type="submission" date="2025-09" db="UniProtKB">
        <authorList>
            <consortium name="Ensembl"/>
        </authorList>
    </citation>
    <scope>IDENTIFICATION</scope>
</reference>